<name>A0ABP0EGA8_9ASCO</name>
<organism evidence="4 5">
    <name type="scientific">[Candida] anglica</name>
    <dbReference type="NCBI Taxonomy" id="148631"/>
    <lineage>
        <taxon>Eukaryota</taxon>
        <taxon>Fungi</taxon>
        <taxon>Dikarya</taxon>
        <taxon>Ascomycota</taxon>
        <taxon>Saccharomycotina</taxon>
        <taxon>Pichiomycetes</taxon>
        <taxon>Debaryomycetaceae</taxon>
        <taxon>Kurtzmaniella</taxon>
    </lineage>
</organism>
<dbReference type="Proteomes" id="UP001497600">
    <property type="component" value="Chromosome F"/>
</dbReference>
<dbReference type="Pfam" id="PF09073">
    <property type="entry name" value="BUD22"/>
    <property type="match status" value="1"/>
</dbReference>
<feature type="compositionally biased region" description="Basic and acidic residues" evidence="2">
    <location>
        <begin position="194"/>
        <end position="207"/>
    </location>
</feature>
<feature type="compositionally biased region" description="Basic and acidic residues" evidence="2">
    <location>
        <begin position="436"/>
        <end position="447"/>
    </location>
</feature>
<keyword evidence="1" id="KW-0175">Coiled coil</keyword>
<feature type="compositionally biased region" description="Acidic residues" evidence="2">
    <location>
        <begin position="208"/>
        <end position="243"/>
    </location>
</feature>
<protein>
    <submittedName>
        <fullName evidence="4">Bud site selection protein 22</fullName>
    </submittedName>
</protein>
<feature type="region of interest" description="Disordered" evidence="2">
    <location>
        <begin position="194"/>
        <end position="447"/>
    </location>
</feature>
<dbReference type="InterPro" id="IPR037393">
    <property type="entry name" value="Bud22/SRFB1"/>
</dbReference>
<feature type="compositionally biased region" description="Basic residues" evidence="2">
    <location>
        <begin position="345"/>
        <end position="355"/>
    </location>
</feature>
<keyword evidence="5" id="KW-1185">Reference proteome</keyword>
<feature type="compositionally biased region" description="Basic and acidic residues" evidence="2">
    <location>
        <begin position="356"/>
        <end position="400"/>
    </location>
</feature>
<feature type="domain" description="Bud22" evidence="3">
    <location>
        <begin position="75"/>
        <end position="467"/>
    </location>
</feature>
<dbReference type="EMBL" id="OZ004258">
    <property type="protein sequence ID" value="CAK7912438.1"/>
    <property type="molecule type" value="Genomic_DNA"/>
</dbReference>
<gene>
    <name evidence="4" type="primary">BUD22</name>
    <name evidence="4" type="ORF">CAAN4_F07074</name>
</gene>
<evidence type="ECO:0000256" key="1">
    <source>
        <dbReference type="ARBA" id="ARBA00023054"/>
    </source>
</evidence>
<reference evidence="4 5" key="1">
    <citation type="submission" date="2024-01" db="EMBL/GenBank/DDBJ databases">
        <authorList>
            <consortium name="Genoscope - CEA"/>
            <person name="William W."/>
        </authorList>
    </citation>
    <scope>NUCLEOTIDE SEQUENCE [LARGE SCALE GENOMIC DNA]</scope>
    <source>
        <strain evidence="4 5">29B2s-10</strain>
    </source>
</reference>
<evidence type="ECO:0000256" key="2">
    <source>
        <dbReference type="SAM" id="MobiDB-lite"/>
    </source>
</evidence>
<feature type="compositionally biased region" description="Acidic residues" evidence="2">
    <location>
        <begin position="273"/>
        <end position="295"/>
    </location>
</feature>
<dbReference type="PANTHER" id="PTHR23325">
    <property type="entry name" value="SERUM RESPONSE FACTOR-BINDING"/>
    <property type="match status" value="1"/>
</dbReference>
<proteinExistence type="predicted"/>
<dbReference type="InterPro" id="IPR015158">
    <property type="entry name" value="Bud22_dom"/>
</dbReference>
<accession>A0ABP0EGA8</accession>
<evidence type="ECO:0000259" key="3">
    <source>
        <dbReference type="Pfam" id="PF09073"/>
    </source>
</evidence>
<dbReference type="PANTHER" id="PTHR23325:SF1">
    <property type="entry name" value="SERUM RESPONSE FACTOR-BINDING PROTEIN 1"/>
    <property type="match status" value="1"/>
</dbReference>
<evidence type="ECO:0000313" key="4">
    <source>
        <dbReference type="EMBL" id="CAK7912438.1"/>
    </source>
</evidence>
<sequence>MKQSNDMWKLDLLEAKFTSAHPRFPHTKKLLHAKNNSKLLKKLPSTRAEAEQQIAALKQDYFGRKYYGAHKKLEKEVLRIIKSKENETEVKDFVSNEENIQNMLTSKLVKSVITSILTTKELKETPPKFISEEVRTIIKDKNNKAHPSRFFIDTCQNNKTLNKYISNLWNNKTVKPLLGEIEWSFKVVRGNLSKQEKDLRKSQTGKDVDEEENENAPGSDDDSDDDSDDEAIEQDVEMTEEDLDRFAIYENSDPEAEGDAQFAIDPNVNYNEVTDEEASADEESDDDESEDDFFEENEKKTSKKEKKESKKLALPDLASGYFSGGDSDSDDVDNDEVVKAAVTQRKNRRGQRARQKLWEKKYGKEAKHVKQEQIRYASEREQRQKDYEERCRKREEKARLAVENAPSGSNVAPLGERKPRTSDSTSTASPAPQAIPEKKEHPSWEAKRLAEEKLKNVKFTGKKITFD</sequence>
<feature type="compositionally biased region" description="Basic and acidic residues" evidence="2">
    <location>
        <begin position="296"/>
        <end position="313"/>
    </location>
</feature>
<feature type="compositionally biased region" description="Low complexity" evidence="2">
    <location>
        <begin position="422"/>
        <end position="435"/>
    </location>
</feature>
<evidence type="ECO:0000313" key="5">
    <source>
        <dbReference type="Proteomes" id="UP001497600"/>
    </source>
</evidence>